<keyword evidence="5" id="KW-1185">Reference proteome</keyword>
<dbReference type="Proteomes" id="UP000734854">
    <property type="component" value="Unassembled WGS sequence"/>
</dbReference>
<dbReference type="Pfam" id="PF09759">
    <property type="entry name" value="Atx10homo_assoc"/>
    <property type="match status" value="1"/>
</dbReference>
<dbReference type="GO" id="GO:0005829">
    <property type="term" value="C:cytosol"/>
    <property type="evidence" value="ECO:0007669"/>
    <property type="project" value="TreeGrafter"/>
</dbReference>
<proteinExistence type="predicted"/>
<evidence type="ECO:0000259" key="3">
    <source>
        <dbReference type="Pfam" id="PF09759"/>
    </source>
</evidence>
<dbReference type="InterPro" id="IPR051374">
    <property type="entry name" value="Ataxin-10/CTR86_families"/>
</dbReference>
<comment type="caution">
    <text evidence="4">The sequence shown here is derived from an EMBL/GenBank/DDBJ whole genome shotgun (WGS) entry which is preliminary data.</text>
</comment>
<dbReference type="SMART" id="SM00185">
    <property type="entry name" value="ARM"/>
    <property type="match status" value="3"/>
</dbReference>
<dbReference type="PANTHER" id="PTHR13255:SF0">
    <property type="entry name" value="ATAXIN-10"/>
    <property type="match status" value="1"/>
</dbReference>
<accession>A0A8J5FFF5</accession>
<dbReference type="InterPro" id="IPR000225">
    <property type="entry name" value="Armadillo"/>
</dbReference>
<dbReference type="PANTHER" id="PTHR13255">
    <property type="entry name" value="ATAXIN-10"/>
    <property type="match status" value="1"/>
</dbReference>
<evidence type="ECO:0000256" key="1">
    <source>
        <dbReference type="ARBA" id="ARBA00022618"/>
    </source>
</evidence>
<keyword evidence="1" id="KW-0132">Cell division</keyword>
<keyword evidence="2" id="KW-0131">Cell cycle</keyword>
<dbReference type="OrthoDB" id="379794at2759"/>
<dbReference type="GO" id="GO:0051301">
    <property type="term" value="P:cell division"/>
    <property type="evidence" value="ECO:0007669"/>
    <property type="project" value="UniProtKB-KW"/>
</dbReference>
<evidence type="ECO:0000256" key="2">
    <source>
        <dbReference type="ARBA" id="ARBA00023306"/>
    </source>
</evidence>
<evidence type="ECO:0000313" key="5">
    <source>
        <dbReference type="Proteomes" id="UP000734854"/>
    </source>
</evidence>
<name>A0A8J5FFF5_ZINOF</name>
<feature type="domain" description="Ataxin-10" evidence="3">
    <location>
        <begin position="369"/>
        <end position="467"/>
    </location>
</feature>
<sequence>MADQGDPLAAGAGEETLERLVEASRTPQGRARLASSGALGAALHCLTHDPAPAILPLLRLVRNLCAGDATNQDAFVELGGPDQIASILLRDPPAPADVVRAALQALGNAAAAGEAHRSAVWARFFPTLLLQVARYHEPAICDPLCMVLDTCCSSGGGRQRLAELCNTETGLPILLEVITTARAVAYKGDWLYWLLCKVCIEEPYFPCVFMGLDLLGTLDNSIKCGSVHFTIDQTFLLEVLIEYLRDRPKDVSIISNLFALEVLEVLKKASSLVEFTSLGNSDLPTGCSAVDVLGYSLVILRHICAWENSVSHAGDSYVDSLLSAGLLQHLLCLLGELEPPAIIRKSMKNTRDQSGPSAAARKVCPYRGYRRDLVSVIANCLHGRKKVQDEIRQLKAIPLLLQQCVVDEDNPLVREWGLWAIRNLLEGNLENQNELSEFQLQQPVNTPEIDGIGLRVVIDEKTGRPKLVNV</sequence>
<dbReference type="EMBL" id="JACMSC010000015">
    <property type="protein sequence ID" value="KAG6485530.1"/>
    <property type="molecule type" value="Genomic_DNA"/>
</dbReference>
<evidence type="ECO:0000313" key="4">
    <source>
        <dbReference type="EMBL" id="KAG6485530.1"/>
    </source>
</evidence>
<organism evidence="4 5">
    <name type="scientific">Zingiber officinale</name>
    <name type="common">Ginger</name>
    <name type="synonym">Amomum zingiber</name>
    <dbReference type="NCBI Taxonomy" id="94328"/>
    <lineage>
        <taxon>Eukaryota</taxon>
        <taxon>Viridiplantae</taxon>
        <taxon>Streptophyta</taxon>
        <taxon>Embryophyta</taxon>
        <taxon>Tracheophyta</taxon>
        <taxon>Spermatophyta</taxon>
        <taxon>Magnoliopsida</taxon>
        <taxon>Liliopsida</taxon>
        <taxon>Zingiberales</taxon>
        <taxon>Zingiberaceae</taxon>
        <taxon>Zingiber</taxon>
    </lineage>
</organism>
<dbReference type="InterPro" id="IPR019156">
    <property type="entry name" value="Ataxin-10_domain"/>
</dbReference>
<protein>
    <recommendedName>
        <fullName evidence="3">Ataxin-10 domain-containing protein</fullName>
    </recommendedName>
</protein>
<gene>
    <name evidence="4" type="ORF">ZIOFF_054090</name>
</gene>
<reference evidence="4 5" key="1">
    <citation type="submission" date="2020-08" db="EMBL/GenBank/DDBJ databases">
        <title>Plant Genome Project.</title>
        <authorList>
            <person name="Zhang R.-G."/>
        </authorList>
    </citation>
    <scope>NUCLEOTIDE SEQUENCE [LARGE SCALE GENOMIC DNA]</scope>
    <source>
        <tissue evidence="4">Rhizome</tissue>
    </source>
</reference>
<dbReference type="AlphaFoldDB" id="A0A8J5FFF5"/>